<feature type="transmembrane region" description="Helical" evidence="4">
    <location>
        <begin position="55"/>
        <end position="77"/>
    </location>
</feature>
<feature type="transmembrane region" description="Helical" evidence="4">
    <location>
        <begin position="262"/>
        <end position="281"/>
    </location>
</feature>
<feature type="transmembrane region" description="Helical" evidence="4">
    <location>
        <begin position="89"/>
        <end position="107"/>
    </location>
</feature>
<evidence type="ECO:0000256" key="3">
    <source>
        <dbReference type="ARBA" id="ARBA00023163"/>
    </source>
</evidence>
<reference evidence="6 7" key="1">
    <citation type="submission" date="2024-04" db="EMBL/GenBank/DDBJ databases">
        <title>Human intestinal bacterial collection.</title>
        <authorList>
            <person name="Pauvert C."/>
            <person name="Hitch T.C.A."/>
            <person name="Clavel T."/>
        </authorList>
    </citation>
    <scope>NUCLEOTIDE SEQUENCE [LARGE SCALE GENOMIC DNA]</scope>
    <source>
        <strain evidence="6 7">CLA-KB-H42</strain>
    </source>
</reference>
<gene>
    <name evidence="6" type="ORF">AAA083_12200</name>
</gene>
<evidence type="ECO:0000256" key="1">
    <source>
        <dbReference type="ARBA" id="ARBA00023015"/>
    </source>
</evidence>
<feature type="domain" description="HTH luxR-type" evidence="5">
    <location>
        <begin position="446"/>
        <end position="503"/>
    </location>
</feature>
<dbReference type="Proteomes" id="UP001487305">
    <property type="component" value="Unassembled WGS sequence"/>
</dbReference>
<evidence type="ECO:0000259" key="5">
    <source>
        <dbReference type="SMART" id="SM00421"/>
    </source>
</evidence>
<name>A0ABV1JI26_9ACTN</name>
<feature type="transmembrane region" description="Helical" evidence="4">
    <location>
        <begin position="113"/>
        <end position="131"/>
    </location>
</feature>
<feature type="transmembrane region" description="Helical" evidence="4">
    <location>
        <begin position="166"/>
        <end position="182"/>
    </location>
</feature>
<keyword evidence="4" id="KW-1133">Transmembrane helix</keyword>
<protein>
    <submittedName>
        <fullName evidence="6">Helix-turn-helix transcriptional regulator</fullName>
    </submittedName>
</protein>
<sequence length="518" mass="55963">MNARDGEQSVGRGWLDVKGSIVDYMLVIIGFGLCRAWIVSCLSASVASFGPRTDWVFLLAGAASASLTAMAMTRFVGSLPRMHERLTDVMTGLILGSAICIPAAAWLDSPTLLMLGLIVGGAGAGLLQVIWGERFAAQNLFFSLACAPAAAIITGIVLAMSSTDNQLTFVVLPILSLLLLVLECKRCKIEWKTGLPEGVVEDDLDEAVIAPDEHGVLRDRMRLGKDSAKLLVSIMVFSFLIRAFDAFPIGDLDPFEMVGGSGSFSLVIVGAIFLAISFFIKDRMNVSLVYRLSLPIMIAGLIAMALLFEQRTYFSVLATSIGYELFDILSWVLFGEISRRIGRNAAPYVFGLGVAFTFTGMAAGYVLSAVLNPLVVSGAVRIGSVALIAILCLVVIAFLVLPESAIASMTAIKMPGKKTEAPKPDPAIEREPTITLEEKCSGIARECGLTPREEEVLAFLARGRTLTIVARDLHIAKNTARTHIEKIYQKTGIHKQQELIDFIEEWEPEENARKAADA</sequence>
<feature type="transmembrane region" description="Helical" evidence="4">
    <location>
        <begin position="140"/>
        <end position="160"/>
    </location>
</feature>
<evidence type="ECO:0000313" key="7">
    <source>
        <dbReference type="Proteomes" id="UP001487305"/>
    </source>
</evidence>
<dbReference type="PRINTS" id="PR00038">
    <property type="entry name" value="HTHLUXR"/>
</dbReference>
<comment type="caution">
    <text evidence="6">The sequence shown here is derived from an EMBL/GenBank/DDBJ whole genome shotgun (WGS) entry which is preliminary data.</text>
</comment>
<feature type="transmembrane region" description="Helical" evidence="4">
    <location>
        <begin position="288"/>
        <end position="308"/>
    </location>
</feature>
<organism evidence="6 7">
    <name type="scientific">Raoultibacter massiliensis</name>
    <dbReference type="NCBI Taxonomy" id="1852371"/>
    <lineage>
        <taxon>Bacteria</taxon>
        <taxon>Bacillati</taxon>
        <taxon>Actinomycetota</taxon>
        <taxon>Coriobacteriia</taxon>
        <taxon>Eggerthellales</taxon>
        <taxon>Eggerthellaceae</taxon>
        <taxon>Raoultibacter</taxon>
    </lineage>
</organism>
<dbReference type="Gene3D" id="1.10.10.10">
    <property type="entry name" value="Winged helix-like DNA-binding domain superfamily/Winged helix DNA-binding domain"/>
    <property type="match status" value="1"/>
</dbReference>
<feature type="transmembrane region" description="Helical" evidence="4">
    <location>
        <begin position="346"/>
        <end position="367"/>
    </location>
</feature>
<dbReference type="RefSeq" id="WP_349227779.1">
    <property type="nucleotide sequence ID" value="NZ_JBBNOP010000011.1"/>
</dbReference>
<keyword evidence="3" id="KW-0804">Transcription</keyword>
<feature type="transmembrane region" description="Helical" evidence="4">
    <location>
        <begin position="314"/>
        <end position="334"/>
    </location>
</feature>
<dbReference type="EMBL" id="JBBNOP010000011">
    <property type="protein sequence ID" value="MEQ3363737.1"/>
    <property type="molecule type" value="Genomic_DNA"/>
</dbReference>
<dbReference type="SUPFAM" id="SSF46894">
    <property type="entry name" value="C-terminal effector domain of the bipartite response regulators"/>
    <property type="match status" value="1"/>
</dbReference>
<dbReference type="PANTHER" id="PTHR44688:SF16">
    <property type="entry name" value="DNA-BINDING TRANSCRIPTIONAL ACTIVATOR DEVR_DOSR"/>
    <property type="match status" value="1"/>
</dbReference>
<dbReference type="InterPro" id="IPR000792">
    <property type="entry name" value="Tscrpt_reg_LuxR_C"/>
</dbReference>
<dbReference type="InterPro" id="IPR036388">
    <property type="entry name" value="WH-like_DNA-bd_sf"/>
</dbReference>
<evidence type="ECO:0000313" key="6">
    <source>
        <dbReference type="EMBL" id="MEQ3363737.1"/>
    </source>
</evidence>
<dbReference type="SMART" id="SM00421">
    <property type="entry name" value="HTH_LUXR"/>
    <property type="match status" value="1"/>
</dbReference>
<dbReference type="Pfam" id="PF00196">
    <property type="entry name" value="GerE"/>
    <property type="match status" value="1"/>
</dbReference>
<dbReference type="PANTHER" id="PTHR44688">
    <property type="entry name" value="DNA-BINDING TRANSCRIPTIONAL ACTIVATOR DEVR_DOSR"/>
    <property type="match status" value="1"/>
</dbReference>
<evidence type="ECO:0000256" key="4">
    <source>
        <dbReference type="SAM" id="Phobius"/>
    </source>
</evidence>
<keyword evidence="2" id="KW-0238">DNA-binding</keyword>
<keyword evidence="7" id="KW-1185">Reference proteome</keyword>
<feature type="transmembrane region" description="Helical" evidence="4">
    <location>
        <begin position="379"/>
        <end position="401"/>
    </location>
</feature>
<feature type="transmembrane region" description="Helical" evidence="4">
    <location>
        <begin position="230"/>
        <end position="250"/>
    </location>
</feature>
<keyword evidence="4" id="KW-0812">Transmembrane</keyword>
<keyword evidence="4" id="KW-0472">Membrane</keyword>
<proteinExistence type="predicted"/>
<evidence type="ECO:0000256" key="2">
    <source>
        <dbReference type="ARBA" id="ARBA00023125"/>
    </source>
</evidence>
<accession>A0ABV1JI26</accession>
<dbReference type="InterPro" id="IPR016032">
    <property type="entry name" value="Sig_transdc_resp-reg_C-effctor"/>
</dbReference>
<keyword evidence="1" id="KW-0805">Transcription regulation</keyword>
<feature type="transmembrane region" description="Helical" evidence="4">
    <location>
        <begin position="21"/>
        <end position="49"/>
    </location>
</feature>
<dbReference type="CDD" id="cd06170">
    <property type="entry name" value="LuxR_C_like"/>
    <property type="match status" value="1"/>
</dbReference>